<feature type="chain" id="PRO_5038897673" evidence="1">
    <location>
        <begin position="20"/>
        <end position="160"/>
    </location>
</feature>
<gene>
    <name evidence="2" type="ORF">H8705_04840</name>
</gene>
<protein>
    <submittedName>
        <fullName evidence="2">DUF4358 domain-containing protein</fullName>
    </submittedName>
</protein>
<keyword evidence="3" id="KW-1185">Reference proteome</keyword>
<name>A0A926ER90_9FIRM</name>
<comment type="caution">
    <text evidence="2">The sequence shown here is derived from an EMBL/GenBank/DDBJ whole genome shotgun (WGS) entry which is preliminary data.</text>
</comment>
<reference evidence="2" key="1">
    <citation type="submission" date="2020-08" db="EMBL/GenBank/DDBJ databases">
        <title>Genome public.</title>
        <authorList>
            <person name="Liu C."/>
            <person name="Sun Q."/>
        </authorList>
    </citation>
    <scope>NUCLEOTIDE SEQUENCE</scope>
    <source>
        <strain evidence="2">NSJ-64</strain>
    </source>
</reference>
<dbReference type="RefSeq" id="WP_262394692.1">
    <property type="nucleotide sequence ID" value="NZ_JACRTD010000003.1"/>
</dbReference>
<sequence>MKKSLAAILTVVIILAAFAGCGGKDTETSVEPLVNDVASAVVEATAFKDSLSQLEGDAVFNIYNLEESQLEDKAVYVGTGATAEEVAVFKAKTADDVEKIKAAIQERLEDQTFNFQNYVPGEMTKIENPLIAANGNYVMLVLADDSAAAQQAFDAQFTEK</sequence>
<feature type="signal peptide" evidence="1">
    <location>
        <begin position="1"/>
        <end position="19"/>
    </location>
</feature>
<dbReference type="Pfam" id="PF14270">
    <property type="entry name" value="DUF4358"/>
    <property type="match status" value="1"/>
</dbReference>
<keyword evidence="1" id="KW-0732">Signal</keyword>
<dbReference type="EMBL" id="JACRTD010000003">
    <property type="protein sequence ID" value="MBC8584904.1"/>
    <property type="molecule type" value="Genomic_DNA"/>
</dbReference>
<dbReference type="InterPro" id="IPR025648">
    <property type="entry name" value="DUF4358"/>
</dbReference>
<evidence type="ECO:0000256" key="1">
    <source>
        <dbReference type="SAM" id="SignalP"/>
    </source>
</evidence>
<evidence type="ECO:0000313" key="2">
    <source>
        <dbReference type="EMBL" id="MBC8584904.1"/>
    </source>
</evidence>
<accession>A0A926ER90</accession>
<dbReference type="AlphaFoldDB" id="A0A926ER90"/>
<evidence type="ECO:0000313" key="3">
    <source>
        <dbReference type="Proteomes" id="UP000623678"/>
    </source>
</evidence>
<proteinExistence type="predicted"/>
<organism evidence="2 3">
    <name type="scientific">Youxingia wuxianensis</name>
    <dbReference type="NCBI Taxonomy" id="2763678"/>
    <lineage>
        <taxon>Bacteria</taxon>
        <taxon>Bacillati</taxon>
        <taxon>Bacillota</taxon>
        <taxon>Clostridia</taxon>
        <taxon>Eubacteriales</taxon>
        <taxon>Oscillospiraceae</taxon>
        <taxon>Youxingia</taxon>
    </lineage>
</organism>
<dbReference type="PROSITE" id="PS51257">
    <property type="entry name" value="PROKAR_LIPOPROTEIN"/>
    <property type="match status" value="1"/>
</dbReference>
<dbReference type="Proteomes" id="UP000623678">
    <property type="component" value="Unassembled WGS sequence"/>
</dbReference>